<organism evidence="1 2">
    <name type="scientific">Variibacter gotjawalensis</name>
    <dbReference type="NCBI Taxonomy" id="1333996"/>
    <lineage>
        <taxon>Bacteria</taxon>
        <taxon>Pseudomonadati</taxon>
        <taxon>Pseudomonadota</taxon>
        <taxon>Alphaproteobacteria</taxon>
        <taxon>Hyphomicrobiales</taxon>
        <taxon>Nitrobacteraceae</taxon>
        <taxon>Variibacter</taxon>
    </lineage>
</organism>
<gene>
    <name evidence="1" type="primary">catJ</name>
    <name evidence="1" type="ORF">GJW-30_1_03981</name>
</gene>
<proteinExistence type="predicted"/>
<sequence length="257" mass="27870">MTVLPRERLIYTISQLLDGVRNVAVGASSPIPAAGAMLLRALSEKRGTQRVRISILGSVEHNFFTNGSVELFDAAGQGRIDAFFLGGGQIDGQANINLVGTGTYPQTKVRWPGSFGSAYLYYVVPRVILFREEHTPRVFVEKVDFISAPGTSDEGVYRTGGPHALLTSLGKFSFDKQKKRFRLETVHPGHTLDEIKAATGFSFDHDAVPKPTPDPDAETLALLRGRVLTELAETYPDFARGLTAEIAALNQPVAANA</sequence>
<dbReference type="SUPFAM" id="SSF100950">
    <property type="entry name" value="NagB/RpiA/CoA transferase-like"/>
    <property type="match status" value="1"/>
</dbReference>
<name>A0A0S3Q0C2_9BRAD</name>
<dbReference type="Gene3D" id="3.40.1080.10">
    <property type="entry name" value="Glutaconate Coenzyme A-transferase"/>
    <property type="match status" value="1"/>
</dbReference>
<dbReference type="InterPro" id="IPR004165">
    <property type="entry name" value="CoA_trans_fam_I"/>
</dbReference>
<dbReference type="SMART" id="SM00882">
    <property type="entry name" value="CoA_trans"/>
    <property type="match status" value="1"/>
</dbReference>
<protein>
    <submittedName>
        <fullName evidence="1">3-oxoadipate CoA-transferase subunit B</fullName>
        <ecNumber evidence="1">2.8.3.6</ecNumber>
    </submittedName>
</protein>
<reference evidence="1 2" key="1">
    <citation type="submission" date="2015-08" db="EMBL/GenBank/DDBJ databases">
        <title>Investigation of the bacterial diversity of lava forest soil.</title>
        <authorList>
            <person name="Lee J.S."/>
        </authorList>
    </citation>
    <scope>NUCLEOTIDE SEQUENCE [LARGE SCALE GENOMIC DNA]</scope>
    <source>
        <strain evidence="1 2">GJW-30</strain>
    </source>
</reference>
<dbReference type="InterPro" id="IPR037171">
    <property type="entry name" value="NagB/RpiA_transferase-like"/>
</dbReference>
<dbReference type="PANTHER" id="PTHR43293">
    <property type="entry name" value="ACETATE COA-TRANSFERASE YDIF"/>
    <property type="match status" value="1"/>
</dbReference>
<dbReference type="KEGG" id="vgo:GJW-30_1_03981"/>
<accession>A0A0S3Q0C2</accession>
<evidence type="ECO:0000313" key="1">
    <source>
        <dbReference type="EMBL" id="BAT61424.1"/>
    </source>
</evidence>
<dbReference type="EC" id="2.8.3.6" evidence="1"/>
<dbReference type="EMBL" id="AP014946">
    <property type="protein sequence ID" value="BAT61424.1"/>
    <property type="molecule type" value="Genomic_DNA"/>
</dbReference>
<dbReference type="RefSeq" id="WP_096358124.1">
    <property type="nucleotide sequence ID" value="NZ_AP014946.1"/>
</dbReference>
<dbReference type="PANTHER" id="PTHR43293:SF3">
    <property type="entry name" value="CHOLESTEROL RING-CLEAVING HYDROLASE IPDB SUBUNIT"/>
    <property type="match status" value="1"/>
</dbReference>
<dbReference type="AlphaFoldDB" id="A0A0S3Q0C2"/>
<dbReference type="Pfam" id="PF01144">
    <property type="entry name" value="CoA_trans"/>
    <property type="match status" value="1"/>
</dbReference>
<keyword evidence="2" id="KW-1185">Reference proteome</keyword>
<dbReference type="OrthoDB" id="9813111at2"/>
<keyword evidence="1" id="KW-0808">Transferase</keyword>
<dbReference type="GO" id="GO:0047569">
    <property type="term" value="F:3-oxoadipate CoA-transferase activity"/>
    <property type="evidence" value="ECO:0007669"/>
    <property type="project" value="UniProtKB-EC"/>
</dbReference>
<evidence type="ECO:0000313" key="2">
    <source>
        <dbReference type="Proteomes" id="UP000236884"/>
    </source>
</evidence>
<dbReference type="Proteomes" id="UP000236884">
    <property type="component" value="Chromosome"/>
</dbReference>